<organism evidence="2 3">
    <name type="scientific">Candidatus Roizmanbacteria bacterium RIFCSPLOWO2_01_FULL_45_11</name>
    <dbReference type="NCBI Taxonomy" id="1802070"/>
    <lineage>
        <taxon>Bacteria</taxon>
        <taxon>Candidatus Roizmaniibacteriota</taxon>
    </lineage>
</organism>
<sequence length="425" mass="48960">MHVCIIGAGFTGLSAGYYLSKAGHKVTIFEQDKKPGGLAVGFSKKEWEWTIEEHYHHWFSNDTAVLGLAREIKYPVILKRPKTSVFVKDSSYQLDSPLHVLRFPLLSLFVRIRMAVVLALLRFNPWWQPLEKIRAHPFLKKTIGKKAYELLWEPQLKNKFGRYYKDISLAWFWARVKKRTSSLAYPHGGFLKFAEALVAEIRNGGGKVMFNVTVQEIKKGKYPKVLFAHSKKTQTFDAVIVTTPGNIFARLAPSLPARYVQQLTRLKGLGAMNLVLRLRKQFMNDGTYWLSVCDHGAPVLAVVEHTNFMDRNYYNNEHLVYVGNYVSPEDVRFRKNANELLKLYDPFLRRINPPYKKHLIGLELCKAPYAQPIIETNYSRLIPPMHTPFPHVYLANIQQVYPWDRGTNYSVEMGKQVADAIMNAV</sequence>
<dbReference type="SUPFAM" id="SSF51905">
    <property type="entry name" value="FAD/NAD(P)-binding domain"/>
    <property type="match status" value="1"/>
</dbReference>
<dbReference type="Gene3D" id="3.50.50.60">
    <property type="entry name" value="FAD/NAD(P)-binding domain"/>
    <property type="match status" value="1"/>
</dbReference>
<dbReference type="Pfam" id="PF01593">
    <property type="entry name" value="Amino_oxidase"/>
    <property type="match status" value="1"/>
</dbReference>
<comment type="caution">
    <text evidence="2">The sequence shown here is derived from an EMBL/GenBank/DDBJ whole genome shotgun (WGS) entry which is preliminary data.</text>
</comment>
<protein>
    <recommendedName>
        <fullName evidence="1">Amine oxidase domain-containing protein</fullName>
    </recommendedName>
</protein>
<dbReference type="EMBL" id="MGAU01000040">
    <property type="protein sequence ID" value="OGK54117.1"/>
    <property type="molecule type" value="Genomic_DNA"/>
</dbReference>
<evidence type="ECO:0000313" key="2">
    <source>
        <dbReference type="EMBL" id="OGK54117.1"/>
    </source>
</evidence>
<dbReference type="NCBIfam" id="NF005560">
    <property type="entry name" value="PRK07233.1"/>
    <property type="match status" value="1"/>
</dbReference>
<dbReference type="InterPro" id="IPR036188">
    <property type="entry name" value="FAD/NAD-bd_sf"/>
</dbReference>
<dbReference type="PANTHER" id="PTHR42923:SF46">
    <property type="entry name" value="AMINE OXIDASE"/>
    <property type="match status" value="1"/>
</dbReference>
<dbReference type="PRINTS" id="PR00419">
    <property type="entry name" value="ADXRDTASE"/>
</dbReference>
<dbReference type="PANTHER" id="PTHR42923">
    <property type="entry name" value="PROTOPORPHYRINOGEN OXIDASE"/>
    <property type="match status" value="1"/>
</dbReference>
<name>A0A1F7JEU3_9BACT</name>
<proteinExistence type="predicted"/>
<feature type="domain" description="Amine oxidase" evidence="1">
    <location>
        <begin position="10"/>
        <end position="421"/>
    </location>
</feature>
<accession>A0A1F7JEU3</accession>
<evidence type="ECO:0000313" key="3">
    <source>
        <dbReference type="Proteomes" id="UP000178486"/>
    </source>
</evidence>
<dbReference type="InterPro" id="IPR002937">
    <property type="entry name" value="Amino_oxidase"/>
</dbReference>
<dbReference type="GO" id="GO:0016491">
    <property type="term" value="F:oxidoreductase activity"/>
    <property type="evidence" value="ECO:0007669"/>
    <property type="project" value="InterPro"/>
</dbReference>
<dbReference type="InterPro" id="IPR050464">
    <property type="entry name" value="Zeta_carotene_desat/Oxidored"/>
</dbReference>
<gene>
    <name evidence="2" type="ORF">A3B56_01500</name>
</gene>
<dbReference type="Proteomes" id="UP000178486">
    <property type="component" value="Unassembled WGS sequence"/>
</dbReference>
<evidence type="ECO:0000259" key="1">
    <source>
        <dbReference type="Pfam" id="PF01593"/>
    </source>
</evidence>
<dbReference type="AlphaFoldDB" id="A0A1F7JEU3"/>
<reference evidence="2 3" key="1">
    <citation type="journal article" date="2016" name="Nat. Commun.">
        <title>Thousands of microbial genomes shed light on interconnected biogeochemical processes in an aquifer system.</title>
        <authorList>
            <person name="Anantharaman K."/>
            <person name="Brown C.T."/>
            <person name="Hug L.A."/>
            <person name="Sharon I."/>
            <person name="Castelle C.J."/>
            <person name="Probst A.J."/>
            <person name="Thomas B.C."/>
            <person name="Singh A."/>
            <person name="Wilkins M.J."/>
            <person name="Karaoz U."/>
            <person name="Brodie E.L."/>
            <person name="Williams K.H."/>
            <person name="Hubbard S.S."/>
            <person name="Banfield J.F."/>
        </authorList>
    </citation>
    <scope>NUCLEOTIDE SEQUENCE [LARGE SCALE GENOMIC DNA]</scope>
</reference>